<name>A0A381U2Z6_9ZZZZ</name>
<gene>
    <name evidence="1" type="ORF">METZ01_LOCUS74985</name>
</gene>
<reference evidence="1" key="1">
    <citation type="submission" date="2018-05" db="EMBL/GenBank/DDBJ databases">
        <authorList>
            <person name="Lanie J.A."/>
            <person name="Ng W.-L."/>
            <person name="Kazmierczak K.M."/>
            <person name="Andrzejewski T.M."/>
            <person name="Davidsen T.M."/>
            <person name="Wayne K.J."/>
            <person name="Tettelin H."/>
            <person name="Glass J.I."/>
            <person name="Rusch D."/>
            <person name="Podicherti R."/>
            <person name="Tsui H.-C.T."/>
            <person name="Winkler M.E."/>
        </authorList>
    </citation>
    <scope>NUCLEOTIDE SEQUENCE</scope>
</reference>
<dbReference type="EMBL" id="UINC01005567">
    <property type="protein sequence ID" value="SVA22131.1"/>
    <property type="molecule type" value="Genomic_DNA"/>
</dbReference>
<sequence>MDTGYAGVPVVRGLDLHLDEGEVVA</sequence>
<accession>A0A381U2Z6</accession>
<dbReference type="AlphaFoldDB" id="A0A381U2Z6"/>
<organism evidence="1">
    <name type="scientific">marine metagenome</name>
    <dbReference type="NCBI Taxonomy" id="408172"/>
    <lineage>
        <taxon>unclassified sequences</taxon>
        <taxon>metagenomes</taxon>
        <taxon>ecological metagenomes</taxon>
    </lineage>
</organism>
<evidence type="ECO:0000313" key="1">
    <source>
        <dbReference type="EMBL" id="SVA22131.1"/>
    </source>
</evidence>
<proteinExistence type="predicted"/>
<feature type="non-terminal residue" evidence="1">
    <location>
        <position position="25"/>
    </location>
</feature>
<protein>
    <submittedName>
        <fullName evidence="1">Uncharacterized protein</fullName>
    </submittedName>
</protein>